<reference evidence="2" key="1">
    <citation type="journal article" date="2023" name="Plant J.">
        <title>The genome of the king protea, Protea cynaroides.</title>
        <authorList>
            <person name="Chang J."/>
            <person name="Duong T.A."/>
            <person name="Schoeman C."/>
            <person name="Ma X."/>
            <person name="Roodt D."/>
            <person name="Barker N."/>
            <person name="Li Z."/>
            <person name="Van de Peer Y."/>
            <person name="Mizrachi E."/>
        </authorList>
    </citation>
    <scope>NUCLEOTIDE SEQUENCE</scope>
    <source>
        <tissue evidence="2">Young leaves</tissue>
    </source>
</reference>
<name>A0A9Q0QPD9_9MAGN</name>
<organism evidence="2 3">
    <name type="scientific">Protea cynaroides</name>
    <dbReference type="NCBI Taxonomy" id="273540"/>
    <lineage>
        <taxon>Eukaryota</taxon>
        <taxon>Viridiplantae</taxon>
        <taxon>Streptophyta</taxon>
        <taxon>Embryophyta</taxon>
        <taxon>Tracheophyta</taxon>
        <taxon>Spermatophyta</taxon>
        <taxon>Magnoliopsida</taxon>
        <taxon>Proteales</taxon>
        <taxon>Proteaceae</taxon>
        <taxon>Protea</taxon>
    </lineage>
</organism>
<dbReference type="EMBL" id="JAMYWD010000007">
    <property type="protein sequence ID" value="KAJ4966975.1"/>
    <property type="molecule type" value="Genomic_DNA"/>
</dbReference>
<comment type="caution">
    <text evidence="2">The sequence shown here is derived from an EMBL/GenBank/DDBJ whole genome shotgun (WGS) entry which is preliminary data.</text>
</comment>
<evidence type="ECO:0000256" key="1">
    <source>
        <dbReference type="SAM" id="MobiDB-lite"/>
    </source>
</evidence>
<dbReference type="AlphaFoldDB" id="A0A9Q0QPD9"/>
<gene>
    <name evidence="2" type="ORF">NE237_018824</name>
</gene>
<dbReference type="Proteomes" id="UP001141806">
    <property type="component" value="Unassembled WGS sequence"/>
</dbReference>
<evidence type="ECO:0000313" key="2">
    <source>
        <dbReference type="EMBL" id="KAJ4966975.1"/>
    </source>
</evidence>
<protein>
    <submittedName>
        <fullName evidence="2">Uncharacterized protein</fullName>
    </submittedName>
</protein>
<feature type="region of interest" description="Disordered" evidence="1">
    <location>
        <begin position="70"/>
        <end position="105"/>
    </location>
</feature>
<accession>A0A9Q0QPD9</accession>
<evidence type="ECO:0000313" key="3">
    <source>
        <dbReference type="Proteomes" id="UP001141806"/>
    </source>
</evidence>
<proteinExistence type="predicted"/>
<sequence length="240" mass="26730">MATETPKNSKFAANKYRNIDIDDVLRLVNEYQVLPSVERTNETQIIKVPKVWDTEARVSEVQVVKASNVLPEGDPKGASQTAPIPPISTDLTSHPEGTEGKDAEELLEPQPSRFKLKLKLTDDMQAVGSSVVAKQTVRNMILPCGNEAYTQHNFVQAFNREITHHSKSVLFLTHTKDLMTLLYDRATEAEGLVETLSGNLKAAKEALDETKGWATEKEEKAMKLDDKVADLKDSLKEEQV</sequence>
<keyword evidence="3" id="KW-1185">Reference proteome</keyword>